<evidence type="ECO:0000313" key="2">
    <source>
        <dbReference type="EMBL" id="EAZ92996.1"/>
    </source>
</evidence>
<comment type="caution">
    <text evidence="2">The sequence shown here is derived from an EMBL/GenBank/DDBJ whole genome shotgun (WGS) entry which is preliminary data.</text>
</comment>
<keyword evidence="1" id="KW-0812">Transmembrane</keyword>
<dbReference type="AlphaFoldDB" id="A3IK07"/>
<feature type="transmembrane region" description="Helical" evidence="1">
    <location>
        <begin position="14"/>
        <end position="32"/>
    </location>
</feature>
<evidence type="ECO:0000313" key="3">
    <source>
        <dbReference type="Proteomes" id="UP000003781"/>
    </source>
</evidence>
<dbReference type="EMBL" id="AAXW01000003">
    <property type="protein sequence ID" value="EAZ92996.1"/>
    <property type="molecule type" value="Genomic_DNA"/>
</dbReference>
<feature type="transmembrane region" description="Helical" evidence="1">
    <location>
        <begin position="53"/>
        <end position="78"/>
    </location>
</feature>
<keyword evidence="1" id="KW-1133">Transmembrane helix</keyword>
<keyword evidence="3" id="KW-1185">Reference proteome</keyword>
<evidence type="ECO:0000256" key="1">
    <source>
        <dbReference type="SAM" id="Phobius"/>
    </source>
</evidence>
<name>A3IK07_9CHRO</name>
<gene>
    <name evidence="2" type="ORF">CY0110_02969</name>
</gene>
<dbReference type="Proteomes" id="UP000003781">
    <property type="component" value="Unassembled WGS sequence"/>
</dbReference>
<dbReference type="RefSeq" id="WP_008273664.1">
    <property type="nucleotide sequence ID" value="NZ_AAXW01000003.1"/>
</dbReference>
<keyword evidence="1" id="KW-0472">Membrane</keyword>
<reference evidence="2 3" key="1">
    <citation type="submission" date="2007-03" db="EMBL/GenBank/DDBJ databases">
        <authorList>
            <person name="Stal L."/>
            <person name="Ferriera S."/>
            <person name="Johnson J."/>
            <person name="Kravitz S."/>
            <person name="Beeson K."/>
            <person name="Sutton G."/>
            <person name="Rogers Y.-H."/>
            <person name="Friedman R."/>
            <person name="Frazier M."/>
            <person name="Venter J.C."/>
        </authorList>
    </citation>
    <scope>NUCLEOTIDE SEQUENCE [LARGE SCALE GENOMIC DNA]</scope>
    <source>
        <strain evidence="2 3">CCY0110</strain>
    </source>
</reference>
<dbReference type="OrthoDB" id="9894816at2"/>
<sequence length="114" mass="12950">MTFLKTNPWLIPNVLSSILGLLLLYFWLFIFLQFRAFEGDSGNYSSRTQLLKIASIFAITGGIMIGLIITGLQVVLILDYIDSIIKLALINISIFVVLLFILYCLIIFKLKTEE</sequence>
<feature type="transmembrane region" description="Helical" evidence="1">
    <location>
        <begin position="84"/>
        <end position="108"/>
    </location>
</feature>
<proteinExistence type="predicted"/>
<accession>A3IK07</accession>
<organism evidence="2 3">
    <name type="scientific">Crocosphaera chwakensis CCY0110</name>
    <dbReference type="NCBI Taxonomy" id="391612"/>
    <lineage>
        <taxon>Bacteria</taxon>
        <taxon>Bacillati</taxon>
        <taxon>Cyanobacteriota</taxon>
        <taxon>Cyanophyceae</taxon>
        <taxon>Oscillatoriophycideae</taxon>
        <taxon>Chroococcales</taxon>
        <taxon>Aphanothecaceae</taxon>
        <taxon>Crocosphaera</taxon>
        <taxon>Crocosphaera chwakensis</taxon>
    </lineage>
</organism>
<protein>
    <submittedName>
        <fullName evidence="2">Uncharacterized protein</fullName>
    </submittedName>
</protein>